<evidence type="ECO:0000313" key="9">
    <source>
        <dbReference type="EMBL" id="MFC6713699.1"/>
    </source>
</evidence>
<evidence type="ECO:0000256" key="1">
    <source>
        <dbReference type="ARBA" id="ARBA00004651"/>
    </source>
</evidence>
<evidence type="ECO:0000256" key="3">
    <source>
        <dbReference type="ARBA" id="ARBA00022475"/>
    </source>
</evidence>
<protein>
    <submittedName>
        <fullName evidence="9">Carbohydrate ABC transporter permease</fullName>
    </submittedName>
</protein>
<evidence type="ECO:0000256" key="2">
    <source>
        <dbReference type="ARBA" id="ARBA00022448"/>
    </source>
</evidence>
<dbReference type="InterPro" id="IPR035906">
    <property type="entry name" value="MetI-like_sf"/>
</dbReference>
<feature type="domain" description="ABC transmembrane type-1" evidence="8">
    <location>
        <begin position="69"/>
        <end position="260"/>
    </location>
</feature>
<comment type="caution">
    <text evidence="9">The sequence shown here is derived from an EMBL/GenBank/DDBJ whole genome shotgun (WGS) entry which is preliminary data.</text>
</comment>
<keyword evidence="5 7" id="KW-1133">Transmembrane helix</keyword>
<evidence type="ECO:0000256" key="4">
    <source>
        <dbReference type="ARBA" id="ARBA00022692"/>
    </source>
</evidence>
<dbReference type="CDD" id="cd06261">
    <property type="entry name" value="TM_PBP2"/>
    <property type="match status" value="1"/>
</dbReference>
<name>A0ABW2ARV1_9MICO</name>
<evidence type="ECO:0000256" key="5">
    <source>
        <dbReference type="ARBA" id="ARBA00022989"/>
    </source>
</evidence>
<dbReference type="Gene3D" id="1.10.3720.10">
    <property type="entry name" value="MetI-like"/>
    <property type="match status" value="1"/>
</dbReference>
<comment type="similarity">
    <text evidence="7">Belongs to the binding-protein-dependent transport system permease family.</text>
</comment>
<reference evidence="10" key="1">
    <citation type="journal article" date="2019" name="Int. J. Syst. Evol. Microbiol.">
        <title>The Global Catalogue of Microorganisms (GCM) 10K type strain sequencing project: providing services to taxonomists for standard genome sequencing and annotation.</title>
        <authorList>
            <consortium name="The Broad Institute Genomics Platform"/>
            <consortium name="The Broad Institute Genome Sequencing Center for Infectious Disease"/>
            <person name="Wu L."/>
            <person name="Ma J."/>
        </authorList>
    </citation>
    <scope>NUCLEOTIDE SEQUENCE [LARGE SCALE GENOMIC DNA]</scope>
    <source>
        <strain evidence="10">NBRC 106593</strain>
    </source>
</reference>
<comment type="subcellular location">
    <subcellularLocation>
        <location evidence="1 7">Cell membrane</location>
        <topology evidence="1 7">Multi-pass membrane protein</topology>
    </subcellularLocation>
</comment>
<keyword evidence="10" id="KW-1185">Reference proteome</keyword>
<evidence type="ECO:0000256" key="7">
    <source>
        <dbReference type="RuleBase" id="RU363032"/>
    </source>
</evidence>
<feature type="transmembrane region" description="Helical" evidence="7">
    <location>
        <begin position="137"/>
        <end position="156"/>
    </location>
</feature>
<accession>A0ABW2ARV1</accession>
<keyword evidence="3" id="KW-1003">Cell membrane</keyword>
<proteinExistence type="inferred from homology"/>
<feature type="transmembrane region" description="Helical" evidence="7">
    <location>
        <begin position="104"/>
        <end position="125"/>
    </location>
</feature>
<dbReference type="InterPro" id="IPR000515">
    <property type="entry name" value="MetI-like"/>
</dbReference>
<evidence type="ECO:0000259" key="8">
    <source>
        <dbReference type="PROSITE" id="PS50928"/>
    </source>
</evidence>
<dbReference type="Proteomes" id="UP001596356">
    <property type="component" value="Unassembled WGS sequence"/>
</dbReference>
<keyword evidence="2 7" id="KW-0813">Transport</keyword>
<dbReference type="RefSeq" id="WP_377821661.1">
    <property type="nucleotide sequence ID" value="NZ_JBHSWJ010000002.1"/>
</dbReference>
<keyword evidence="6 7" id="KW-0472">Membrane</keyword>
<feature type="transmembrane region" description="Helical" evidence="7">
    <location>
        <begin position="240"/>
        <end position="260"/>
    </location>
</feature>
<feature type="transmembrane region" description="Helical" evidence="7">
    <location>
        <begin position="12"/>
        <end position="36"/>
    </location>
</feature>
<dbReference type="EMBL" id="JBHSWJ010000002">
    <property type="protein sequence ID" value="MFC6713699.1"/>
    <property type="molecule type" value="Genomic_DNA"/>
</dbReference>
<sequence>MNTRTLRSRLPGIILIVVAGLYSVIPLISMLTAALAPQGSFPSGLSWPAHPQWHNFVDAFNIANITTLLKSSIIIVLGVVPISVLIAAMAAYAITLLRIPLGKWFYLLLLLTLTLPFEVVIVPLYQQIKGLGLLDSQLGLILPLIGLNMPFAIFWMRAYFTTAPEELSEAAQVDGAGAWTAFWRIHLPLARPSLASLALLMFLSTWNQFLLPLVLINDPNKRTMAGALQAFQSRYSTDVVLLNAGALLLMAPTIIVFLLLQKQFTQALLQGAVKG</sequence>
<dbReference type="SUPFAM" id="SSF161098">
    <property type="entry name" value="MetI-like"/>
    <property type="match status" value="1"/>
</dbReference>
<evidence type="ECO:0000313" key="10">
    <source>
        <dbReference type="Proteomes" id="UP001596356"/>
    </source>
</evidence>
<organism evidence="9 10">
    <name type="scientific">Branchiibius cervicis</name>
    <dbReference type="NCBI Taxonomy" id="908252"/>
    <lineage>
        <taxon>Bacteria</taxon>
        <taxon>Bacillati</taxon>
        <taxon>Actinomycetota</taxon>
        <taxon>Actinomycetes</taxon>
        <taxon>Micrococcales</taxon>
        <taxon>Dermacoccaceae</taxon>
        <taxon>Branchiibius</taxon>
    </lineage>
</organism>
<dbReference type="PANTHER" id="PTHR43744:SF8">
    <property type="entry name" value="SN-GLYCEROL-3-PHOSPHATE TRANSPORT SYSTEM PERMEASE PROTEIN UGPE"/>
    <property type="match status" value="1"/>
</dbReference>
<feature type="transmembrane region" description="Helical" evidence="7">
    <location>
        <begin position="73"/>
        <end position="97"/>
    </location>
</feature>
<dbReference type="PROSITE" id="PS50928">
    <property type="entry name" value="ABC_TM1"/>
    <property type="match status" value="1"/>
</dbReference>
<evidence type="ECO:0000256" key="6">
    <source>
        <dbReference type="ARBA" id="ARBA00023136"/>
    </source>
</evidence>
<dbReference type="PANTHER" id="PTHR43744">
    <property type="entry name" value="ABC TRANSPORTER PERMEASE PROTEIN MG189-RELATED-RELATED"/>
    <property type="match status" value="1"/>
</dbReference>
<keyword evidence="4 7" id="KW-0812">Transmembrane</keyword>
<dbReference type="Pfam" id="PF00528">
    <property type="entry name" value="BPD_transp_1"/>
    <property type="match status" value="1"/>
</dbReference>
<feature type="transmembrane region" description="Helical" evidence="7">
    <location>
        <begin position="194"/>
        <end position="216"/>
    </location>
</feature>
<gene>
    <name evidence="9" type="ORF">ACFQBT_07600</name>
</gene>